<reference evidence="5" key="1">
    <citation type="submission" date="2020-08" db="EMBL/GenBank/DDBJ databases">
        <title>Multicomponent nature underlies the extraordinary mechanical properties of spider dragline silk.</title>
        <authorList>
            <person name="Kono N."/>
            <person name="Nakamura H."/>
            <person name="Mori M."/>
            <person name="Yoshida Y."/>
            <person name="Ohtoshi R."/>
            <person name="Malay A.D."/>
            <person name="Moran D.A.P."/>
            <person name="Tomita M."/>
            <person name="Numata K."/>
            <person name="Arakawa K."/>
        </authorList>
    </citation>
    <scope>NUCLEOTIDE SEQUENCE</scope>
</reference>
<comment type="subcellular location">
    <subcellularLocation>
        <location evidence="1">Nucleus</location>
    </subcellularLocation>
</comment>
<dbReference type="EMBL" id="BMAW01028089">
    <property type="protein sequence ID" value="GFU05561.1"/>
    <property type="molecule type" value="Genomic_DNA"/>
</dbReference>
<proteinExistence type="predicted"/>
<feature type="domain" description="RED-like N-terminal" evidence="4">
    <location>
        <begin position="24"/>
        <end position="105"/>
    </location>
</feature>
<gene>
    <name evidence="5" type="primary">IK_1</name>
    <name evidence="5" type="ORF">NPIL_6531</name>
</gene>
<dbReference type="InterPro" id="IPR012916">
    <property type="entry name" value="RED_N"/>
</dbReference>
<evidence type="ECO:0000256" key="1">
    <source>
        <dbReference type="ARBA" id="ARBA00004123"/>
    </source>
</evidence>
<dbReference type="PANTHER" id="PTHR12765">
    <property type="entry name" value="RED PROTEIN IK FACTOR CYTOKINE IK"/>
    <property type="match status" value="1"/>
</dbReference>
<dbReference type="AlphaFoldDB" id="A0A8X6UE70"/>
<feature type="compositionally biased region" description="Acidic residues" evidence="3">
    <location>
        <begin position="13"/>
        <end position="28"/>
    </location>
</feature>
<keyword evidence="6" id="KW-1185">Reference proteome</keyword>
<evidence type="ECO:0000256" key="3">
    <source>
        <dbReference type="SAM" id="MobiDB-lite"/>
    </source>
</evidence>
<evidence type="ECO:0000313" key="6">
    <source>
        <dbReference type="Proteomes" id="UP000887013"/>
    </source>
</evidence>
<keyword evidence="2" id="KW-0539">Nucleus</keyword>
<dbReference type="GO" id="GO:0005634">
    <property type="term" value="C:nucleus"/>
    <property type="evidence" value="ECO:0007669"/>
    <property type="project" value="UniProtKB-SubCell"/>
</dbReference>
<sequence length="109" mass="12522">MRIRKVYGHESPSDDEDVHVESQEETENPSESTKALVELLSTESVALDAKSGWYTAKRRREMIQESKLLDGDMGHTHLVKGLDYALLQKVCCEINYKEKEEEELENLPL</sequence>
<dbReference type="InterPro" id="IPR039896">
    <property type="entry name" value="Red-like"/>
</dbReference>
<name>A0A8X6UE70_NEPPI</name>
<dbReference type="Proteomes" id="UP000887013">
    <property type="component" value="Unassembled WGS sequence"/>
</dbReference>
<evidence type="ECO:0000256" key="2">
    <source>
        <dbReference type="ARBA" id="ARBA00023242"/>
    </source>
</evidence>
<evidence type="ECO:0000313" key="5">
    <source>
        <dbReference type="EMBL" id="GFU05561.1"/>
    </source>
</evidence>
<organism evidence="5 6">
    <name type="scientific">Nephila pilipes</name>
    <name type="common">Giant wood spider</name>
    <name type="synonym">Nephila maculata</name>
    <dbReference type="NCBI Taxonomy" id="299642"/>
    <lineage>
        <taxon>Eukaryota</taxon>
        <taxon>Metazoa</taxon>
        <taxon>Ecdysozoa</taxon>
        <taxon>Arthropoda</taxon>
        <taxon>Chelicerata</taxon>
        <taxon>Arachnida</taxon>
        <taxon>Araneae</taxon>
        <taxon>Araneomorphae</taxon>
        <taxon>Entelegynae</taxon>
        <taxon>Araneoidea</taxon>
        <taxon>Nephilidae</taxon>
        <taxon>Nephila</taxon>
    </lineage>
</organism>
<accession>A0A8X6UE70</accession>
<protein>
    <submittedName>
        <fullName evidence="5">Protein Red</fullName>
    </submittedName>
</protein>
<dbReference type="OrthoDB" id="3366823at2759"/>
<comment type="caution">
    <text evidence="5">The sequence shown here is derived from an EMBL/GenBank/DDBJ whole genome shotgun (WGS) entry which is preliminary data.</text>
</comment>
<evidence type="ECO:0000259" key="4">
    <source>
        <dbReference type="Pfam" id="PF07808"/>
    </source>
</evidence>
<feature type="region of interest" description="Disordered" evidence="3">
    <location>
        <begin position="1"/>
        <end position="33"/>
    </location>
</feature>
<dbReference type="Pfam" id="PF07808">
    <property type="entry name" value="RED_N"/>
    <property type="match status" value="1"/>
</dbReference>